<evidence type="ECO:0000256" key="1">
    <source>
        <dbReference type="ARBA" id="ARBA00004429"/>
    </source>
</evidence>
<dbReference type="Proteomes" id="UP000779507">
    <property type="component" value="Unassembled WGS sequence"/>
</dbReference>
<protein>
    <submittedName>
        <fullName evidence="10">Spermidine/putrescine transport system permease protein</fullName>
    </submittedName>
</protein>
<sequence length="268" mass="29081">MRSKPLTGTSPPRSARSIFLTAALVLLFALPFVLLALLAVAPAWRFPAALPAAYSLRALRDLLAADNELLAGLGRSVLLASVVASVATASGFWLARAIARAARPGRWEALSYLPYALPPVLLAVLIQPFIIRLRLSGSVGGVLLGLLLIAVPFATLLLRSFWTQQAREYEQLARTLGCTPRQALWQVLLPLAWPLLRTALFQTFLLAWFDFGLTNLLSVGKVRTLTVQVFTYVGEANAQLAAVASLLLLLPPALLLWANKRALLRKAD</sequence>
<comment type="subcellular location">
    <subcellularLocation>
        <location evidence="1">Cell inner membrane</location>
        <topology evidence="1">Multi-pass membrane protein</topology>
    </subcellularLocation>
    <subcellularLocation>
        <location evidence="8">Cell membrane</location>
        <topology evidence="8">Multi-pass membrane protein</topology>
    </subcellularLocation>
</comment>
<dbReference type="Gene3D" id="1.10.3720.10">
    <property type="entry name" value="MetI-like"/>
    <property type="match status" value="1"/>
</dbReference>
<keyword evidence="6 8" id="KW-1133">Transmembrane helix</keyword>
<dbReference type="Pfam" id="PF00528">
    <property type="entry name" value="BPD_transp_1"/>
    <property type="match status" value="1"/>
</dbReference>
<evidence type="ECO:0000259" key="9">
    <source>
        <dbReference type="PROSITE" id="PS50928"/>
    </source>
</evidence>
<evidence type="ECO:0000256" key="7">
    <source>
        <dbReference type="ARBA" id="ARBA00023136"/>
    </source>
</evidence>
<comment type="similarity">
    <text evidence="8">Belongs to the binding-protein-dependent transport system permease family.</text>
</comment>
<dbReference type="PANTHER" id="PTHR43357:SF4">
    <property type="entry name" value="INNER MEMBRANE ABC TRANSPORTER PERMEASE PROTEIN YDCV"/>
    <property type="match status" value="1"/>
</dbReference>
<reference evidence="10 11" key="1">
    <citation type="submission" date="2020-05" db="EMBL/GenBank/DDBJ databases">
        <title>Genomic Encyclopedia of Type Strains, Phase IV (KMG-V): Genome sequencing to study the core and pangenomes of soil and plant-associated prokaryotes.</title>
        <authorList>
            <person name="Whitman W."/>
        </authorList>
    </citation>
    <scope>NUCLEOTIDE SEQUENCE [LARGE SCALE GENOMIC DNA]</scope>
    <source>
        <strain evidence="10 11">9A</strain>
    </source>
</reference>
<evidence type="ECO:0000313" key="10">
    <source>
        <dbReference type="EMBL" id="NRT20296.1"/>
    </source>
</evidence>
<keyword evidence="4" id="KW-0997">Cell inner membrane</keyword>
<evidence type="ECO:0000313" key="11">
    <source>
        <dbReference type="Proteomes" id="UP000779507"/>
    </source>
</evidence>
<dbReference type="InterPro" id="IPR000515">
    <property type="entry name" value="MetI-like"/>
</dbReference>
<gene>
    <name evidence="10" type="ORF">HNP98_003136</name>
</gene>
<comment type="caution">
    <text evidence="10">The sequence shown here is derived from an EMBL/GenBank/DDBJ whole genome shotgun (WGS) entry which is preliminary data.</text>
</comment>
<proteinExistence type="inferred from homology"/>
<evidence type="ECO:0000256" key="2">
    <source>
        <dbReference type="ARBA" id="ARBA00022448"/>
    </source>
</evidence>
<dbReference type="PANTHER" id="PTHR43357">
    <property type="entry name" value="INNER MEMBRANE ABC TRANSPORTER PERMEASE PROTEIN YDCV"/>
    <property type="match status" value="1"/>
</dbReference>
<evidence type="ECO:0000256" key="8">
    <source>
        <dbReference type="RuleBase" id="RU363032"/>
    </source>
</evidence>
<evidence type="ECO:0000256" key="5">
    <source>
        <dbReference type="ARBA" id="ARBA00022692"/>
    </source>
</evidence>
<keyword evidence="2 8" id="KW-0813">Transport</keyword>
<organism evidence="10 11">
    <name type="scientific">Hymenobacter caeli</name>
    <dbReference type="NCBI Taxonomy" id="2735894"/>
    <lineage>
        <taxon>Bacteria</taxon>
        <taxon>Pseudomonadati</taxon>
        <taxon>Bacteroidota</taxon>
        <taxon>Cytophagia</taxon>
        <taxon>Cytophagales</taxon>
        <taxon>Hymenobacteraceae</taxon>
        <taxon>Hymenobacter</taxon>
    </lineage>
</organism>
<dbReference type="SUPFAM" id="SSF161098">
    <property type="entry name" value="MetI-like"/>
    <property type="match status" value="1"/>
</dbReference>
<keyword evidence="7 8" id="KW-0472">Membrane</keyword>
<evidence type="ECO:0000256" key="4">
    <source>
        <dbReference type="ARBA" id="ARBA00022519"/>
    </source>
</evidence>
<feature type="transmembrane region" description="Helical" evidence="8">
    <location>
        <begin position="183"/>
        <end position="209"/>
    </location>
</feature>
<feature type="transmembrane region" description="Helical" evidence="8">
    <location>
        <begin position="69"/>
        <end position="95"/>
    </location>
</feature>
<dbReference type="EMBL" id="JABSNP010000015">
    <property type="protein sequence ID" value="NRT20296.1"/>
    <property type="molecule type" value="Genomic_DNA"/>
</dbReference>
<keyword evidence="5 8" id="KW-0812">Transmembrane</keyword>
<evidence type="ECO:0000256" key="6">
    <source>
        <dbReference type="ARBA" id="ARBA00022989"/>
    </source>
</evidence>
<dbReference type="RefSeq" id="WP_173811066.1">
    <property type="nucleotide sequence ID" value="NZ_JABSNP010000015.1"/>
</dbReference>
<dbReference type="InterPro" id="IPR035906">
    <property type="entry name" value="MetI-like_sf"/>
</dbReference>
<keyword evidence="3" id="KW-1003">Cell membrane</keyword>
<dbReference type="CDD" id="cd06261">
    <property type="entry name" value="TM_PBP2"/>
    <property type="match status" value="1"/>
</dbReference>
<feature type="transmembrane region" description="Helical" evidence="8">
    <location>
        <begin position="238"/>
        <end position="258"/>
    </location>
</feature>
<dbReference type="PROSITE" id="PS50928">
    <property type="entry name" value="ABC_TM1"/>
    <property type="match status" value="1"/>
</dbReference>
<accession>A0ABX2FSX7</accession>
<evidence type="ECO:0000256" key="3">
    <source>
        <dbReference type="ARBA" id="ARBA00022475"/>
    </source>
</evidence>
<feature type="transmembrane region" description="Helical" evidence="8">
    <location>
        <begin position="142"/>
        <end position="162"/>
    </location>
</feature>
<keyword evidence="11" id="KW-1185">Reference proteome</keyword>
<feature type="domain" description="ABC transmembrane type-1" evidence="9">
    <location>
        <begin position="73"/>
        <end position="259"/>
    </location>
</feature>
<name>A0ABX2FSX7_9BACT</name>
<feature type="transmembrane region" description="Helical" evidence="8">
    <location>
        <begin position="107"/>
        <end position="130"/>
    </location>
</feature>